<sequence>MLEGLPQKKTEDYIAFDIECTQETGVHQPNYIYAHQLTADENWEFEGRSCVNDFLNMLMQPKYYEYTMLAHNSKAYNLFFILQDLIHEKMALELITQGSKLMLLKVVPFEIRFTDTLNFLTMKLSKLPKAFGFEGCKGYFLHFFNRCANQNYIGPMPPPNSYGIEYRMPSEKESFLQWYDENRENQFNFQSEFKAYCQADVMML</sequence>
<gene>
    <name evidence="10" type="ORF">NDU88_002750</name>
</gene>
<comment type="catalytic activity">
    <reaction evidence="8">
        <text>DNA(n) + a 2'-deoxyribonucleoside 5'-triphosphate = DNA(n+1) + diphosphate</text>
        <dbReference type="Rhea" id="RHEA:22508"/>
        <dbReference type="Rhea" id="RHEA-COMP:17339"/>
        <dbReference type="Rhea" id="RHEA-COMP:17340"/>
        <dbReference type="ChEBI" id="CHEBI:33019"/>
        <dbReference type="ChEBI" id="CHEBI:61560"/>
        <dbReference type="ChEBI" id="CHEBI:173112"/>
        <dbReference type="EC" id="2.7.7.7"/>
    </reaction>
</comment>
<dbReference type="GO" id="GO:0000166">
    <property type="term" value="F:nucleotide binding"/>
    <property type="evidence" value="ECO:0007669"/>
    <property type="project" value="InterPro"/>
</dbReference>
<dbReference type="AlphaFoldDB" id="A0AAV7LGN8"/>
<dbReference type="Pfam" id="PF03175">
    <property type="entry name" value="DNA_pol_B_2"/>
    <property type="match status" value="1"/>
</dbReference>
<dbReference type="InterPro" id="IPR012337">
    <property type="entry name" value="RNaseH-like_sf"/>
</dbReference>
<evidence type="ECO:0000313" key="11">
    <source>
        <dbReference type="Proteomes" id="UP001066276"/>
    </source>
</evidence>
<accession>A0AAV7LGN8</accession>
<name>A0AAV7LGN8_PLEWA</name>
<evidence type="ECO:0000256" key="5">
    <source>
        <dbReference type="ARBA" id="ARBA00022705"/>
    </source>
</evidence>
<keyword evidence="5" id="KW-0235">DNA replication</keyword>
<evidence type="ECO:0000256" key="6">
    <source>
        <dbReference type="ARBA" id="ARBA00022932"/>
    </source>
</evidence>
<evidence type="ECO:0000256" key="1">
    <source>
        <dbReference type="ARBA" id="ARBA00005755"/>
    </source>
</evidence>
<comment type="caution">
    <text evidence="10">The sequence shown here is derived from an EMBL/GenBank/DDBJ whole genome shotgun (WGS) entry which is preliminary data.</text>
</comment>
<keyword evidence="3" id="KW-0808">Transferase</keyword>
<reference evidence="10" key="1">
    <citation type="journal article" date="2022" name="bioRxiv">
        <title>Sequencing and chromosome-scale assembly of the giantPleurodeles waltlgenome.</title>
        <authorList>
            <person name="Brown T."/>
            <person name="Elewa A."/>
            <person name="Iarovenko S."/>
            <person name="Subramanian E."/>
            <person name="Araus A.J."/>
            <person name="Petzold A."/>
            <person name="Susuki M."/>
            <person name="Suzuki K.-i.T."/>
            <person name="Hayashi T."/>
            <person name="Toyoda A."/>
            <person name="Oliveira C."/>
            <person name="Osipova E."/>
            <person name="Leigh N.D."/>
            <person name="Simon A."/>
            <person name="Yun M.H."/>
        </authorList>
    </citation>
    <scope>NUCLEOTIDE SEQUENCE</scope>
    <source>
        <strain evidence="10">20211129_DDA</strain>
        <tissue evidence="10">Liver</tissue>
    </source>
</reference>
<evidence type="ECO:0000313" key="10">
    <source>
        <dbReference type="EMBL" id="KAJ1089599.1"/>
    </source>
</evidence>
<evidence type="ECO:0000256" key="7">
    <source>
        <dbReference type="ARBA" id="ARBA00023125"/>
    </source>
</evidence>
<keyword evidence="11" id="KW-1185">Reference proteome</keyword>
<dbReference type="EMBL" id="JANPWB010000015">
    <property type="protein sequence ID" value="KAJ1089599.1"/>
    <property type="molecule type" value="Genomic_DNA"/>
</dbReference>
<dbReference type="InterPro" id="IPR036397">
    <property type="entry name" value="RNaseH_sf"/>
</dbReference>
<keyword evidence="7" id="KW-0238">DNA-binding</keyword>
<keyword evidence="4" id="KW-0548">Nucleotidyltransferase</keyword>
<protein>
    <recommendedName>
        <fullName evidence="2">DNA-directed DNA polymerase</fullName>
        <ecNumber evidence="2">2.7.7.7</ecNumber>
    </recommendedName>
</protein>
<dbReference type="Gene3D" id="3.30.420.10">
    <property type="entry name" value="Ribonuclease H-like superfamily/Ribonuclease H"/>
    <property type="match status" value="1"/>
</dbReference>
<evidence type="ECO:0000256" key="4">
    <source>
        <dbReference type="ARBA" id="ARBA00022695"/>
    </source>
</evidence>
<dbReference type="GO" id="GO:0006260">
    <property type="term" value="P:DNA replication"/>
    <property type="evidence" value="ECO:0007669"/>
    <property type="project" value="UniProtKB-KW"/>
</dbReference>
<dbReference type="GO" id="GO:0003887">
    <property type="term" value="F:DNA-directed DNA polymerase activity"/>
    <property type="evidence" value="ECO:0007669"/>
    <property type="project" value="UniProtKB-KW"/>
</dbReference>
<evidence type="ECO:0000259" key="9">
    <source>
        <dbReference type="Pfam" id="PF03175"/>
    </source>
</evidence>
<dbReference type="GO" id="GO:0003677">
    <property type="term" value="F:DNA binding"/>
    <property type="evidence" value="ECO:0007669"/>
    <property type="project" value="UniProtKB-KW"/>
</dbReference>
<dbReference type="EC" id="2.7.7.7" evidence="2"/>
<proteinExistence type="inferred from homology"/>
<dbReference type="PANTHER" id="PTHR33568">
    <property type="entry name" value="DNA POLYMERASE"/>
    <property type="match status" value="1"/>
</dbReference>
<keyword evidence="6" id="KW-0239">DNA-directed DNA polymerase</keyword>
<evidence type="ECO:0000256" key="3">
    <source>
        <dbReference type="ARBA" id="ARBA00022679"/>
    </source>
</evidence>
<organism evidence="10 11">
    <name type="scientific">Pleurodeles waltl</name>
    <name type="common">Iberian ribbed newt</name>
    <dbReference type="NCBI Taxonomy" id="8319"/>
    <lineage>
        <taxon>Eukaryota</taxon>
        <taxon>Metazoa</taxon>
        <taxon>Chordata</taxon>
        <taxon>Craniata</taxon>
        <taxon>Vertebrata</taxon>
        <taxon>Euteleostomi</taxon>
        <taxon>Amphibia</taxon>
        <taxon>Batrachia</taxon>
        <taxon>Caudata</taxon>
        <taxon>Salamandroidea</taxon>
        <taxon>Salamandridae</taxon>
        <taxon>Pleurodelinae</taxon>
        <taxon>Pleurodeles</taxon>
    </lineage>
</organism>
<dbReference type="PANTHER" id="PTHR33568:SF3">
    <property type="entry name" value="DNA-DIRECTED DNA POLYMERASE"/>
    <property type="match status" value="1"/>
</dbReference>
<dbReference type="Proteomes" id="UP001066276">
    <property type="component" value="Chromosome 11"/>
</dbReference>
<feature type="domain" description="DNA-directed DNA polymerase family B mitochondria/virus" evidence="9">
    <location>
        <begin position="61"/>
        <end position="203"/>
    </location>
</feature>
<evidence type="ECO:0000256" key="8">
    <source>
        <dbReference type="ARBA" id="ARBA00049244"/>
    </source>
</evidence>
<dbReference type="SUPFAM" id="SSF53098">
    <property type="entry name" value="Ribonuclease H-like"/>
    <property type="match status" value="1"/>
</dbReference>
<evidence type="ECO:0000256" key="2">
    <source>
        <dbReference type="ARBA" id="ARBA00012417"/>
    </source>
</evidence>
<dbReference type="InterPro" id="IPR004868">
    <property type="entry name" value="DNA-dir_DNA_pol_B_mt/vir"/>
</dbReference>
<comment type="similarity">
    <text evidence="1">Belongs to the DNA polymerase type-B family.</text>
</comment>